<reference evidence="1 2" key="1">
    <citation type="submission" date="2016-05" db="EMBL/GenBank/DDBJ databases">
        <title>A degradative enzymes factory behind the ericoid mycorrhizal symbiosis.</title>
        <authorList>
            <consortium name="DOE Joint Genome Institute"/>
            <person name="Martino E."/>
            <person name="Morin E."/>
            <person name="Grelet G."/>
            <person name="Kuo A."/>
            <person name="Kohler A."/>
            <person name="Daghino S."/>
            <person name="Barry K."/>
            <person name="Choi C."/>
            <person name="Cichocki N."/>
            <person name="Clum A."/>
            <person name="Copeland A."/>
            <person name="Hainaut M."/>
            <person name="Haridas S."/>
            <person name="Labutti K."/>
            <person name="Lindquist E."/>
            <person name="Lipzen A."/>
            <person name="Khouja H.-R."/>
            <person name="Murat C."/>
            <person name="Ohm R."/>
            <person name="Olson A."/>
            <person name="Spatafora J."/>
            <person name="Veneault-Fourrey C."/>
            <person name="Henrissat B."/>
            <person name="Grigoriev I."/>
            <person name="Martin F."/>
            <person name="Perotto S."/>
        </authorList>
    </citation>
    <scope>NUCLEOTIDE SEQUENCE [LARGE SCALE GENOMIC DNA]</scope>
    <source>
        <strain evidence="1 2">UAMH 7357</strain>
    </source>
</reference>
<accession>A0A2J6PN89</accession>
<proteinExistence type="predicted"/>
<dbReference type="EMBL" id="KZ613513">
    <property type="protein sequence ID" value="PMD15479.1"/>
    <property type="molecule type" value="Genomic_DNA"/>
</dbReference>
<dbReference type="Proteomes" id="UP000235672">
    <property type="component" value="Unassembled WGS sequence"/>
</dbReference>
<dbReference type="AlphaFoldDB" id="A0A2J6PN89"/>
<organism evidence="1 2">
    <name type="scientific">Hyaloscypha hepaticicola</name>
    <dbReference type="NCBI Taxonomy" id="2082293"/>
    <lineage>
        <taxon>Eukaryota</taxon>
        <taxon>Fungi</taxon>
        <taxon>Dikarya</taxon>
        <taxon>Ascomycota</taxon>
        <taxon>Pezizomycotina</taxon>
        <taxon>Leotiomycetes</taxon>
        <taxon>Helotiales</taxon>
        <taxon>Hyaloscyphaceae</taxon>
        <taxon>Hyaloscypha</taxon>
    </lineage>
</organism>
<dbReference type="OrthoDB" id="3344043at2759"/>
<evidence type="ECO:0000313" key="1">
    <source>
        <dbReference type="EMBL" id="PMD15479.1"/>
    </source>
</evidence>
<evidence type="ECO:0000313" key="2">
    <source>
        <dbReference type="Proteomes" id="UP000235672"/>
    </source>
</evidence>
<keyword evidence="2" id="KW-1185">Reference proteome</keyword>
<protein>
    <submittedName>
        <fullName evidence="1">Uncharacterized protein</fullName>
    </submittedName>
</protein>
<gene>
    <name evidence="1" type="ORF">NA56DRAFT_693333</name>
</gene>
<name>A0A2J6PN89_9HELO</name>
<sequence>MLCASLVEVHSTELSARILSAMVDIASQPGSKAFTPSLAQWHSLIKTCSGVLASTSFGVVAEHMMEIAGDTFVARGGQGCRTAGDPKDIARVLAALARLSTDSAYSIKISGGTECGWIAAVAHWFFELDVEIRRSNGTILYPSARKDKEPQLLVIFEAADLERMQVVGKSYIIKDLTHGLMYKDGLETSRITGRVRWETALHQTFGNSAKRLLNQTSVFARSIGSAARIFQAISLAEGEGNFTMTQLEDWCGWSDGGYGRGYVTAAMAQLPELALLRDKIETALESSYTNALGEYQICKAKLTTLCDCEICGTTSDSRNVVIDSLRPFCLVLLSEVVIRLLWQLSTFVFDEKLFLTRAGLEEFYHEHKTVFKHCKYPQLGRNSDSGSLLQDLDYVFCLPRAVTLFTGRTYGRSSRLGESKACPAIVSGGLCFYLPALEKLSDRPEVFARIHIVPGRIQAESGRSFDILEDASVVSHIPVLTYEADNPSTVDGIPISAGACSPAFDIKLVVEETINSLTVFHHVAIGDRFCAFGPLLLTRLLIKATGVVGCPRRGCSKLASPYPPIATVSGEGLLYARDMERAGLDLVIRQVDHNPTARCIAIFLDKRRTGSPGDRDHERSVEIEDDLQEYEYDVNDVISDLSITTVLQVDECLSCCIRGAMKFGGQGDGVYIIQA</sequence>